<reference evidence="1" key="1">
    <citation type="submission" date="2014-09" db="EMBL/GenBank/DDBJ databases">
        <authorList>
            <person name="Magalhaes I.L.F."/>
            <person name="Oliveira U."/>
            <person name="Santos F.R."/>
            <person name="Vidigal T.H.D.A."/>
            <person name="Brescovit A.D."/>
            <person name="Santos A.J."/>
        </authorList>
    </citation>
    <scope>NUCLEOTIDE SEQUENCE</scope>
    <source>
        <tissue evidence="1">Shoot tissue taken approximately 20 cm above the soil surface</tissue>
    </source>
</reference>
<dbReference type="AlphaFoldDB" id="A0A0A9C422"/>
<accession>A0A0A9C422</accession>
<protein>
    <submittedName>
        <fullName evidence="1">Uncharacterized protein</fullName>
    </submittedName>
</protein>
<dbReference type="EMBL" id="GBRH01226851">
    <property type="protein sequence ID" value="JAD71044.1"/>
    <property type="molecule type" value="Transcribed_RNA"/>
</dbReference>
<organism evidence="1">
    <name type="scientific">Arundo donax</name>
    <name type="common">Giant reed</name>
    <name type="synonym">Donax arundinaceus</name>
    <dbReference type="NCBI Taxonomy" id="35708"/>
    <lineage>
        <taxon>Eukaryota</taxon>
        <taxon>Viridiplantae</taxon>
        <taxon>Streptophyta</taxon>
        <taxon>Embryophyta</taxon>
        <taxon>Tracheophyta</taxon>
        <taxon>Spermatophyta</taxon>
        <taxon>Magnoliopsida</taxon>
        <taxon>Liliopsida</taxon>
        <taxon>Poales</taxon>
        <taxon>Poaceae</taxon>
        <taxon>PACMAD clade</taxon>
        <taxon>Arundinoideae</taxon>
        <taxon>Arundineae</taxon>
        <taxon>Arundo</taxon>
    </lineage>
</organism>
<evidence type="ECO:0000313" key="1">
    <source>
        <dbReference type="EMBL" id="JAD71044.1"/>
    </source>
</evidence>
<proteinExistence type="predicted"/>
<sequence length="31" mass="3420">MGGRARENPRGGDLLAVAAEFLYRKAPARYL</sequence>
<name>A0A0A9C422_ARUDO</name>
<reference evidence="1" key="2">
    <citation type="journal article" date="2015" name="Data Brief">
        <title>Shoot transcriptome of the giant reed, Arundo donax.</title>
        <authorList>
            <person name="Barrero R.A."/>
            <person name="Guerrero F.D."/>
            <person name="Moolhuijzen P."/>
            <person name="Goolsby J.A."/>
            <person name="Tidwell J."/>
            <person name="Bellgard S.E."/>
            <person name="Bellgard M.I."/>
        </authorList>
    </citation>
    <scope>NUCLEOTIDE SEQUENCE</scope>
    <source>
        <tissue evidence="1">Shoot tissue taken approximately 20 cm above the soil surface</tissue>
    </source>
</reference>